<name>A0A8X7YLI5_POPTO</name>
<evidence type="ECO:0000313" key="2">
    <source>
        <dbReference type="Proteomes" id="UP000886885"/>
    </source>
</evidence>
<reference evidence="1" key="1">
    <citation type="journal article" date="2020" name="bioRxiv">
        <title>Hybrid origin of Populus tomentosa Carr. identified through genome sequencing and phylogenomic analysis.</title>
        <authorList>
            <person name="An X."/>
            <person name="Gao K."/>
            <person name="Chen Z."/>
            <person name="Li J."/>
            <person name="Yang X."/>
            <person name="Yang X."/>
            <person name="Zhou J."/>
            <person name="Guo T."/>
            <person name="Zhao T."/>
            <person name="Huang S."/>
            <person name="Miao D."/>
            <person name="Khan W.U."/>
            <person name="Rao P."/>
            <person name="Ye M."/>
            <person name="Lei B."/>
            <person name="Liao W."/>
            <person name="Wang J."/>
            <person name="Ji L."/>
            <person name="Li Y."/>
            <person name="Guo B."/>
            <person name="Mustafa N.S."/>
            <person name="Li S."/>
            <person name="Yun Q."/>
            <person name="Keller S.R."/>
            <person name="Mao J."/>
            <person name="Zhang R."/>
            <person name="Strauss S.H."/>
        </authorList>
    </citation>
    <scope>NUCLEOTIDE SEQUENCE</scope>
    <source>
        <strain evidence="1">GM15</strain>
        <tissue evidence="1">Leaf</tissue>
    </source>
</reference>
<dbReference type="AlphaFoldDB" id="A0A8X7YLI5"/>
<accession>A0A8X7YLI5</accession>
<sequence length="203" mass="22689">MAIPGHENIISAMAQYLSLGWRLLLLFILNGDQLVLFILGEISSRSDFKGFGRGFAAGQRQLDMGITTSQLAGVFLESVIWKADIYSLWAVILSVKQLVLAPGPKAPKSSKIANNMEERTCIVICGDGWVERVYAVKKPSCVCLLFIQGRQMMEQDFEDEDVHPVLIYGSNAQPDMGSQPELNLYLDQRHQILKSDLKLPRFS</sequence>
<keyword evidence="2" id="KW-1185">Reference proteome</keyword>
<gene>
    <name evidence="1" type="ORF">POTOM_044004</name>
</gene>
<protein>
    <submittedName>
        <fullName evidence="1">Uncharacterized protein</fullName>
    </submittedName>
</protein>
<dbReference type="EMBL" id="JAAWWB010000025">
    <property type="protein sequence ID" value="KAG6751797.1"/>
    <property type="molecule type" value="Genomic_DNA"/>
</dbReference>
<evidence type="ECO:0000313" key="1">
    <source>
        <dbReference type="EMBL" id="KAG6751797.1"/>
    </source>
</evidence>
<proteinExistence type="predicted"/>
<comment type="caution">
    <text evidence="1">The sequence shown here is derived from an EMBL/GenBank/DDBJ whole genome shotgun (WGS) entry which is preliminary data.</text>
</comment>
<organism evidence="1 2">
    <name type="scientific">Populus tomentosa</name>
    <name type="common">Chinese white poplar</name>
    <dbReference type="NCBI Taxonomy" id="118781"/>
    <lineage>
        <taxon>Eukaryota</taxon>
        <taxon>Viridiplantae</taxon>
        <taxon>Streptophyta</taxon>
        <taxon>Embryophyta</taxon>
        <taxon>Tracheophyta</taxon>
        <taxon>Spermatophyta</taxon>
        <taxon>Magnoliopsida</taxon>
        <taxon>eudicotyledons</taxon>
        <taxon>Gunneridae</taxon>
        <taxon>Pentapetalae</taxon>
        <taxon>rosids</taxon>
        <taxon>fabids</taxon>
        <taxon>Malpighiales</taxon>
        <taxon>Salicaceae</taxon>
        <taxon>Saliceae</taxon>
        <taxon>Populus</taxon>
    </lineage>
</organism>
<dbReference type="Proteomes" id="UP000886885">
    <property type="component" value="Chromosome 13A"/>
</dbReference>